<keyword evidence="3" id="KW-1185">Reference proteome</keyword>
<evidence type="ECO:0000313" key="3">
    <source>
        <dbReference type="Proteomes" id="UP000762676"/>
    </source>
</evidence>
<dbReference type="Gene3D" id="1.20.140.150">
    <property type="match status" value="1"/>
</dbReference>
<name>A0AAV4I423_9GAST</name>
<reference evidence="2 3" key="1">
    <citation type="journal article" date="2021" name="Elife">
        <title>Chloroplast acquisition without the gene transfer in kleptoplastic sea slugs, Plakobranchus ocellatus.</title>
        <authorList>
            <person name="Maeda T."/>
            <person name="Takahashi S."/>
            <person name="Yoshida T."/>
            <person name="Shimamura S."/>
            <person name="Takaki Y."/>
            <person name="Nagai Y."/>
            <person name="Toyoda A."/>
            <person name="Suzuki Y."/>
            <person name="Arimoto A."/>
            <person name="Ishii H."/>
            <person name="Satoh N."/>
            <person name="Nishiyama T."/>
            <person name="Hasebe M."/>
            <person name="Maruyama T."/>
            <person name="Minagawa J."/>
            <person name="Obokata J."/>
            <person name="Shigenobu S."/>
        </authorList>
    </citation>
    <scope>NUCLEOTIDE SEQUENCE [LARGE SCALE GENOMIC DNA]</scope>
</reference>
<dbReference type="AlphaFoldDB" id="A0AAV4I423"/>
<protein>
    <submittedName>
        <fullName evidence="2">Uncharacterized protein</fullName>
    </submittedName>
</protein>
<dbReference type="Proteomes" id="UP000762676">
    <property type="component" value="Unassembled WGS sequence"/>
</dbReference>
<gene>
    <name evidence="2" type="ORF">ElyMa_006483100</name>
</gene>
<keyword evidence="1" id="KW-0812">Transmembrane</keyword>
<comment type="caution">
    <text evidence="2">The sequence shown here is derived from an EMBL/GenBank/DDBJ whole genome shotgun (WGS) entry which is preliminary data.</text>
</comment>
<dbReference type="EMBL" id="BMAT01013014">
    <property type="protein sequence ID" value="GFS03924.1"/>
    <property type="molecule type" value="Genomic_DNA"/>
</dbReference>
<evidence type="ECO:0000256" key="1">
    <source>
        <dbReference type="SAM" id="Phobius"/>
    </source>
</evidence>
<proteinExistence type="predicted"/>
<sequence length="180" mass="19775">MTFVTQPFIFNLLGTVLLTTAFVLHTICLTTPYYSVANMNGFAEDVMNIAKTDPSRVGLDKKTLTPEELEMVVSSLGGMAGGSVNFGMWKLCLTAEQGDEDLHLCALWKTETTFNKGQGMLKSIESESWIRAVQAMAILGMIFLVFALITAVVNVVVKSKGDRLRLLYLFILFFCATAGK</sequence>
<feature type="transmembrane region" description="Helical" evidence="1">
    <location>
        <begin position="12"/>
        <end position="34"/>
    </location>
</feature>
<organism evidence="2 3">
    <name type="scientific">Elysia marginata</name>
    <dbReference type="NCBI Taxonomy" id="1093978"/>
    <lineage>
        <taxon>Eukaryota</taxon>
        <taxon>Metazoa</taxon>
        <taxon>Spiralia</taxon>
        <taxon>Lophotrochozoa</taxon>
        <taxon>Mollusca</taxon>
        <taxon>Gastropoda</taxon>
        <taxon>Heterobranchia</taxon>
        <taxon>Euthyneura</taxon>
        <taxon>Panpulmonata</taxon>
        <taxon>Sacoglossa</taxon>
        <taxon>Placobranchoidea</taxon>
        <taxon>Plakobranchidae</taxon>
        <taxon>Elysia</taxon>
    </lineage>
</organism>
<keyword evidence="1" id="KW-1133">Transmembrane helix</keyword>
<feature type="transmembrane region" description="Helical" evidence="1">
    <location>
        <begin position="135"/>
        <end position="157"/>
    </location>
</feature>
<keyword evidence="1" id="KW-0472">Membrane</keyword>
<evidence type="ECO:0000313" key="2">
    <source>
        <dbReference type="EMBL" id="GFS03924.1"/>
    </source>
</evidence>
<accession>A0AAV4I423</accession>